<dbReference type="Gene3D" id="2.60.40.10">
    <property type="entry name" value="Immunoglobulins"/>
    <property type="match status" value="1"/>
</dbReference>
<evidence type="ECO:0000256" key="8">
    <source>
        <dbReference type="PROSITE-ProRule" id="PRU01240"/>
    </source>
</evidence>
<organism evidence="14">
    <name type="scientific">Dichomitus squalens</name>
    <dbReference type="NCBI Taxonomy" id="114155"/>
    <lineage>
        <taxon>Eukaryota</taxon>
        <taxon>Fungi</taxon>
        <taxon>Dikarya</taxon>
        <taxon>Basidiomycota</taxon>
        <taxon>Agaricomycotina</taxon>
        <taxon>Agaricomycetes</taxon>
        <taxon>Polyporales</taxon>
        <taxon>Polyporaceae</taxon>
        <taxon>Dichomitus</taxon>
    </lineage>
</organism>
<dbReference type="GO" id="GO:0005615">
    <property type="term" value="C:extracellular space"/>
    <property type="evidence" value="ECO:0007669"/>
    <property type="project" value="TreeGrafter"/>
</dbReference>
<dbReference type="PROSITE" id="PS51892">
    <property type="entry name" value="SUBTILASE"/>
    <property type="match status" value="1"/>
</dbReference>
<sequence>MAPGMVSLVLPLLAVTSVALGAKFSPSDLTRKTTFGNTIPNKFIVEVDAAQDIPTKRELDNRRSHDIFYEHLEKRSLGFKVEKEFDSPGLFTGSVLTLDSAQDASKVLAIPGVKAIRPVVLVPPPKQVHVVTGPDDPQVPADGESTHVITGVDKLHAQGISGKGIKIGIIDTGVDYTNPYLGGAFGPGHKVIGGYDFVGDAYGQSNQHCVIEILVLTTFADGTNTPVPDSDPLDQCNGHGSHVAGIIGAEPVNPFNISGVAFDASINAYRIFGCSGSVSDDIIVEALLQGAKDGNNILTLSLGGTDGWTEGTASVVASRISDSGRIVTIAAGNDGSVGSWYTSGPGNGIDAISVASVDNTIIPLQNLTVHGVTHDPITYFSALPLPVEGTLPIYATSTDVTVADDACNPLPDSTPDLSKYVVLVRRGSCTFVQKLTNVAAKGGNVTLIYDNGNGFAGIEVGNFTAVLIQAADGVFLAQQFAAGAPVAVSFPQSGASTNFPSSTGGLVSTFTTYGPTNDFYFKPAVAAPGGNILSTYPVPLGTFAVLSGTSMATPFVAGVSALLFEARGTSTAVGRIARTLFETTAQRVPSSKTDGDPLQTLTQQGAGLIDAFRAIHADVLVSPSELITNDTAHFRGVQTFTVKNQGKDTKTFKISHVPAGTALTFQGGVPADGPVPLSSKAANVKFVPTSFTVHPGQSQRVTVLITPPTGLNASDFPVFSGFLEISNAQESYHVTYLGLAAALKNAQVIDNTDTFFGAKIPAIADASGNFTTGPQNFTFNSTDFPSLVARLNFGTPKLRFDLVDPNIKISTTLNRREEDAETHVFERSLFSFPWGPGSGSFASVKTLGSLYEGDFLPRNSDVNDGTGFNELSFTTPTFANGTTIPDGSYRILLRALKVTGDPTKEGDFESWLSPVIGVQA</sequence>
<dbReference type="Pfam" id="PF02225">
    <property type="entry name" value="PA"/>
    <property type="match status" value="1"/>
</dbReference>
<keyword evidence="2" id="KW-0134">Cell wall</keyword>
<dbReference type="Gene3D" id="3.40.50.200">
    <property type="entry name" value="Peptidase S8/S53 domain"/>
    <property type="match status" value="2"/>
</dbReference>
<dbReference type="CDD" id="cd07489">
    <property type="entry name" value="Peptidases_S8_5"/>
    <property type="match status" value="1"/>
</dbReference>
<dbReference type="Gene3D" id="3.50.30.30">
    <property type="match status" value="1"/>
</dbReference>
<feature type="domain" description="C5a peptidase/Subtilisin-like protease SBT2-like Fn3-like" evidence="13">
    <location>
        <begin position="630"/>
        <end position="731"/>
    </location>
</feature>
<dbReference type="Proteomes" id="UP000292957">
    <property type="component" value="Unassembled WGS sequence"/>
</dbReference>
<dbReference type="PROSITE" id="PS00136">
    <property type="entry name" value="SUBTILASE_ASP"/>
    <property type="match status" value="1"/>
</dbReference>
<evidence type="ECO:0000313" key="14">
    <source>
        <dbReference type="EMBL" id="TBU31706.1"/>
    </source>
</evidence>
<evidence type="ECO:0000256" key="7">
    <source>
        <dbReference type="PIRSR" id="PIRSR615500-1"/>
    </source>
</evidence>
<dbReference type="PANTHER" id="PTHR43806">
    <property type="entry name" value="PEPTIDASE S8"/>
    <property type="match status" value="1"/>
</dbReference>
<dbReference type="InterPro" id="IPR013783">
    <property type="entry name" value="Ig-like_fold"/>
</dbReference>
<evidence type="ECO:0000256" key="4">
    <source>
        <dbReference type="ARBA" id="ARBA00022729"/>
    </source>
</evidence>
<keyword evidence="4 10" id="KW-0732">Signal</keyword>
<dbReference type="CDD" id="cd02124">
    <property type="entry name" value="PA_PoS1_like"/>
    <property type="match status" value="1"/>
</dbReference>
<feature type="active site" description="Charge relay system" evidence="7 8">
    <location>
        <position position="239"/>
    </location>
</feature>
<dbReference type="InterPro" id="IPR015500">
    <property type="entry name" value="Peptidase_S8_subtilisin-rel"/>
</dbReference>
<dbReference type="OrthoDB" id="206201at2759"/>
<dbReference type="InterPro" id="IPR036852">
    <property type="entry name" value="Peptidase_S8/S53_dom_sf"/>
</dbReference>
<keyword evidence="5 8" id="KW-0378">Hydrolase</keyword>
<evidence type="ECO:0000256" key="5">
    <source>
        <dbReference type="ARBA" id="ARBA00022801"/>
    </source>
</evidence>
<dbReference type="PANTHER" id="PTHR43806:SF66">
    <property type="entry name" value="SERIN ENDOPEPTIDASE"/>
    <property type="match status" value="1"/>
</dbReference>
<evidence type="ECO:0000256" key="9">
    <source>
        <dbReference type="RuleBase" id="RU003355"/>
    </source>
</evidence>
<gene>
    <name evidence="14" type="ORF">BD311DRAFT_820532</name>
</gene>
<dbReference type="InterPro" id="IPR010435">
    <property type="entry name" value="C5a/SBT2-like_Fn3"/>
</dbReference>
<dbReference type="SUPFAM" id="SSF52743">
    <property type="entry name" value="Subtilisin-like"/>
    <property type="match status" value="1"/>
</dbReference>
<feature type="domain" description="Peptidase S8/S53" evidence="11">
    <location>
        <begin position="162"/>
        <end position="607"/>
    </location>
</feature>
<dbReference type="AlphaFoldDB" id="A0A4Q9MZC2"/>
<evidence type="ECO:0000259" key="13">
    <source>
        <dbReference type="Pfam" id="PF06280"/>
    </source>
</evidence>
<dbReference type="InterPro" id="IPR034187">
    <property type="entry name" value="Peptidases_S8_5"/>
</dbReference>
<dbReference type="GO" id="GO:0016020">
    <property type="term" value="C:membrane"/>
    <property type="evidence" value="ECO:0007669"/>
    <property type="project" value="InterPro"/>
</dbReference>
<dbReference type="PROSITE" id="PS00138">
    <property type="entry name" value="SUBTILASE_SER"/>
    <property type="match status" value="1"/>
</dbReference>
<feature type="chain" id="PRO_5020581456" evidence="10">
    <location>
        <begin position="22"/>
        <end position="920"/>
    </location>
</feature>
<keyword evidence="3 8" id="KW-0645">Protease</keyword>
<dbReference type="Pfam" id="PF00082">
    <property type="entry name" value="Peptidase_S8"/>
    <property type="match status" value="1"/>
</dbReference>
<reference evidence="14" key="1">
    <citation type="submission" date="2019-01" db="EMBL/GenBank/DDBJ databases">
        <title>Draft genome sequences of three monokaryotic isolates of the white-rot basidiomycete fungus Dichomitus squalens.</title>
        <authorList>
            <consortium name="DOE Joint Genome Institute"/>
            <person name="Lopez S.C."/>
            <person name="Andreopoulos B."/>
            <person name="Pangilinan J."/>
            <person name="Lipzen A."/>
            <person name="Riley R."/>
            <person name="Ahrendt S."/>
            <person name="Ng V."/>
            <person name="Barry K."/>
            <person name="Daum C."/>
            <person name="Grigoriev I.V."/>
            <person name="Hilden K.S."/>
            <person name="Makela M.R."/>
            <person name="de Vries R.P."/>
        </authorList>
    </citation>
    <scope>NUCLEOTIDE SEQUENCE [LARGE SCALE GENOMIC DNA]</scope>
    <source>
        <strain evidence="14">OM18370.1</strain>
    </source>
</reference>
<feature type="domain" description="PA" evidence="12">
    <location>
        <begin position="403"/>
        <end position="473"/>
    </location>
</feature>
<name>A0A4Q9MZC2_9APHY</name>
<dbReference type="InterPro" id="IPR023828">
    <property type="entry name" value="Peptidase_S8_Ser-AS"/>
</dbReference>
<keyword evidence="2" id="KW-0964">Secreted</keyword>
<dbReference type="PRINTS" id="PR00723">
    <property type="entry name" value="SUBTILISIN"/>
</dbReference>
<dbReference type="GO" id="GO:0006508">
    <property type="term" value="P:proteolysis"/>
    <property type="evidence" value="ECO:0007669"/>
    <property type="project" value="UniProtKB-KW"/>
</dbReference>
<evidence type="ECO:0000259" key="11">
    <source>
        <dbReference type="Pfam" id="PF00082"/>
    </source>
</evidence>
<feature type="active site" description="Charge relay system" evidence="7 8">
    <location>
        <position position="550"/>
    </location>
</feature>
<evidence type="ECO:0000259" key="12">
    <source>
        <dbReference type="Pfam" id="PF02225"/>
    </source>
</evidence>
<dbReference type="InterPro" id="IPR003137">
    <property type="entry name" value="PA_domain"/>
</dbReference>
<dbReference type="InterPro" id="IPR022398">
    <property type="entry name" value="Peptidase_S8_His-AS"/>
</dbReference>
<evidence type="ECO:0000256" key="10">
    <source>
        <dbReference type="SAM" id="SignalP"/>
    </source>
</evidence>
<feature type="active site" description="Charge relay system" evidence="7 8">
    <location>
        <position position="171"/>
    </location>
</feature>
<accession>A0A4Q9MZC2</accession>
<keyword evidence="6 8" id="KW-0720">Serine protease</keyword>
<dbReference type="GO" id="GO:0004252">
    <property type="term" value="F:serine-type endopeptidase activity"/>
    <property type="evidence" value="ECO:0007669"/>
    <property type="project" value="UniProtKB-UniRule"/>
</dbReference>
<dbReference type="PROSITE" id="PS00137">
    <property type="entry name" value="SUBTILASE_HIS"/>
    <property type="match status" value="1"/>
</dbReference>
<feature type="signal peptide" evidence="10">
    <location>
        <begin position="1"/>
        <end position="21"/>
    </location>
</feature>
<dbReference type="InterPro" id="IPR000209">
    <property type="entry name" value="Peptidase_S8/S53_dom"/>
</dbReference>
<evidence type="ECO:0000256" key="2">
    <source>
        <dbReference type="ARBA" id="ARBA00022512"/>
    </source>
</evidence>
<evidence type="ECO:0000256" key="1">
    <source>
        <dbReference type="ARBA" id="ARBA00011073"/>
    </source>
</evidence>
<dbReference type="Pfam" id="PF06280">
    <property type="entry name" value="fn3_5"/>
    <property type="match status" value="1"/>
</dbReference>
<comment type="similarity">
    <text evidence="1 8 9">Belongs to the peptidase S8 family.</text>
</comment>
<dbReference type="InterPro" id="IPR023827">
    <property type="entry name" value="Peptidase_S8_Asp-AS"/>
</dbReference>
<protein>
    <submittedName>
        <fullName evidence="14">Subtilisin-like protease</fullName>
    </submittedName>
</protein>
<dbReference type="InterPro" id="IPR050131">
    <property type="entry name" value="Peptidase_S8_subtilisin-like"/>
</dbReference>
<evidence type="ECO:0000256" key="3">
    <source>
        <dbReference type="ARBA" id="ARBA00022670"/>
    </source>
</evidence>
<evidence type="ECO:0000256" key="6">
    <source>
        <dbReference type="ARBA" id="ARBA00022825"/>
    </source>
</evidence>
<proteinExistence type="inferred from homology"/>
<dbReference type="EMBL" id="ML143398">
    <property type="protein sequence ID" value="TBU31706.1"/>
    <property type="molecule type" value="Genomic_DNA"/>
</dbReference>